<keyword evidence="1" id="KW-0472">Membrane</keyword>
<sequence>MSIMWAQWVVAVVVVAVRILLAPGWITIIAVWLVVPFPVLLSPLVIAGYLAPPGMVPWLVAADVLVILSALTVVDGDDNDAIIPLARLVGREHGPESLVGPVGTFGLLCLLGYLVLGGGMVIVLATR</sequence>
<dbReference type="AlphaFoldDB" id="A0A7D6Z7E1"/>
<name>A0A7D6Z7E1_9NOCA</name>
<evidence type="ECO:0000313" key="3">
    <source>
        <dbReference type="Proteomes" id="UP000515512"/>
    </source>
</evidence>
<gene>
    <name evidence="2" type="ORF">H0264_16305</name>
</gene>
<dbReference type="RefSeq" id="WP_181584748.1">
    <property type="nucleotide sequence ID" value="NZ_CP059399.1"/>
</dbReference>
<keyword evidence="3" id="KW-1185">Reference proteome</keyword>
<feature type="transmembrane region" description="Helical" evidence="1">
    <location>
        <begin position="29"/>
        <end position="51"/>
    </location>
</feature>
<feature type="transmembrane region" description="Helical" evidence="1">
    <location>
        <begin position="6"/>
        <end position="22"/>
    </location>
</feature>
<evidence type="ECO:0000256" key="1">
    <source>
        <dbReference type="SAM" id="Phobius"/>
    </source>
</evidence>
<evidence type="ECO:0000313" key="2">
    <source>
        <dbReference type="EMBL" id="QLY33584.1"/>
    </source>
</evidence>
<keyword evidence="1" id="KW-0812">Transmembrane</keyword>
<accession>A0A7D6Z7E1</accession>
<feature type="transmembrane region" description="Helical" evidence="1">
    <location>
        <begin position="105"/>
        <end position="125"/>
    </location>
</feature>
<dbReference type="KEGG" id="nhu:H0264_16305"/>
<organism evidence="2 3">
    <name type="scientific">Nocardia huaxiensis</name>
    <dbReference type="NCBI Taxonomy" id="2755382"/>
    <lineage>
        <taxon>Bacteria</taxon>
        <taxon>Bacillati</taxon>
        <taxon>Actinomycetota</taxon>
        <taxon>Actinomycetes</taxon>
        <taxon>Mycobacteriales</taxon>
        <taxon>Nocardiaceae</taxon>
        <taxon>Nocardia</taxon>
    </lineage>
</organism>
<proteinExistence type="predicted"/>
<protein>
    <submittedName>
        <fullName evidence="2">Uncharacterized protein</fullName>
    </submittedName>
</protein>
<keyword evidence="1" id="KW-1133">Transmembrane helix</keyword>
<dbReference type="Proteomes" id="UP000515512">
    <property type="component" value="Chromosome"/>
</dbReference>
<dbReference type="EMBL" id="CP059399">
    <property type="protein sequence ID" value="QLY33584.1"/>
    <property type="molecule type" value="Genomic_DNA"/>
</dbReference>
<reference evidence="2 3" key="1">
    <citation type="submission" date="2020-07" db="EMBL/GenBank/DDBJ databases">
        <authorList>
            <person name="Zhuang K."/>
            <person name="Ran Y."/>
        </authorList>
    </citation>
    <scope>NUCLEOTIDE SEQUENCE [LARGE SCALE GENOMIC DNA]</scope>
    <source>
        <strain evidence="2 3">WCH-YHL-001</strain>
    </source>
</reference>